<evidence type="ECO:0000256" key="3">
    <source>
        <dbReference type="ARBA" id="ARBA00022842"/>
    </source>
</evidence>
<dbReference type="SUPFAM" id="SSF52540">
    <property type="entry name" value="P-loop containing nucleoside triphosphate hydrolases"/>
    <property type="match status" value="1"/>
</dbReference>
<feature type="binding site" evidence="8">
    <location>
        <position position="176"/>
    </location>
    <ligand>
        <name>Mg(2+)</name>
        <dbReference type="ChEBI" id="CHEBI:18420"/>
    </ligand>
</feature>
<dbReference type="CDD" id="cd00066">
    <property type="entry name" value="G-alpha"/>
    <property type="match status" value="1"/>
</dbReference>
<dbReference type="GO" id="GO:0005525">
    <property type="term" value="F:GTP binding"/>
    <property type="evidence" value="ECO:0007669"/>
    <property type="project" value="UniProtKB-KW"/>
</dbReference>
<dbReference type="FunFam" id="1.10.400.10:FF:000002">
    <property type="entry name" value="guanine nucleotide-binding protein G(Q) subunit alpha"/>
    <property type="match status" value="1"/>
</dbReference>
<evidence type="ECO:0000256" key="5">
    <source>
        <dbReference type="ARBA" id="ARBA00023224"/>
    </source>
</evidence>
<proteinExistence type="predicted"/>
<evidence type="ECO:0000256" key="8">
    <source>
        <dbReference type="PIRSR" id="PIRSR601019-2"/>
    </source>
</evidence>
<dbReference type="GO" id="GO:0031683">
    <property type="term" value="F:G-protein beta/gamma-subunit complex binding"/>
    <property type="evidence" value="ECO:0007669"/>
    <property type="project" value="InterPro"/>
</dbReference>
<feature type="binding site" evidence="7">
    <location>
        <position position="320"/>
    </location>
    <ligand>
        <name>GTP</name>
        <dbReference type="ChEBI" id="CHEBI:37565"/>
    </ligand>
</feature>
<sequence>MGNCFTVKNNFEAEKLKTSAIDKKMRKEQMKDENLVKLLVLGAGESGKSTIVKQMLIIHKEGFEHDERRDFIEIIRGNAVQCMFNLVNAMNKLGIDFEKSMNKGYAQDIIEYESFEKSKDNLKSLWEDNGIQVAYSRRNEFQLEDSADYIFENIERISTDDYMPTDQDILMTRVRTTGIVEINFLYESISFRMIDVGGQRNERKKWIHCFEDITAVIFCASLSGYDQNLFEDENENRMKESLLLFEEVCNSRWFVDTSIILFLNKTDLFRKKIQTVDPKVCFPEYKGGCDFKNASEFIQEKFVSVNDNPEKEIYPHFTCATDTDNIKFVFSAVKDIILQTNIKDIGMI</sequence>
<dbReference type="AlphaFoldDB" id="A0AAV7YGC2"/>
<feature type="binding site" evidence="7">
    <location>
        <begin position="170"/>
        <end position="176"/>
    </location>
    <ligand>
        <name>GTP</name>
        <dbReference type="ChEBI" id="CHEBI:37565"/>
    </ligand>
</feature>
<evidence type="ECO:0000313" key="9">
    <source>
        <dbReference type="EMBL" id="KAJ3428892.1"/>
    </source>
</evidence>
<dbReference type="PANTHER" id="PTHR10218">
    <property type="entry name" value="GTP-BINDING PROTEIN ALPHA SUBUNIT"/>
    <property type="match status" value="1"/>
</dbReference>
<dbReference type="Proteomes" id="UP001146793">
    <property type="component" value="Unassembled WGS sequence"/>
</dbReference>
<dbReference type="Pfam" id="PF00503">
    <property type="entry name" value="G-alpha"/>
    <property type="match status" value="1"/>
</dbReference>
<evidence type="ECO:0000256" key="4">
    <source>
        <dbReference type="ARBA" id="ARBA00023134"/>
    </source>
</evidence>
<dbReference type="InterPro" id="IPR001019">
    <property type="entry name" value="Gprotein_alpha_su"/>
</dbReference>
<keyword evidence="5" id="KW-0807">Transducer</keyword>
<name>A0AAV7YGC2_9EUKA</name>
<evidence type="ECO:0000256" key="7">
    <source>
        <dbReference type="PIRSR" id="PIRSR601019-1"/>
    </source>
</evidence>
<dbReference type="InterPro" id="IPR011025">
    <property type="entry name" value="GproteinA_insert"/>
</dbReference>
<evidence type="ECO:0000313" key="10">
    <source>
        <dbReference type="Proteomes" id="UP001146793"/>
    </source>
</evidence>
<dbReference type="PRINTS" id="PR00318">
    <property type="entry name" value="GPROTEINA"/>
</dbReference>
<dbReference type="PANTHER" id="PTHR10218:SF302">
    <property type="entry name" value="GUANINE NUCLEOTIDE-BINDING PROTEIN ALPHA-5 SUBUNIT"/>
    <property type="match status" value="1"/>
</dbReference>
<keyword evidence="2 7" id="KW-0547">Nucleotide-binding</keyword>
<evidence type="ECO:0000256" key="1">
    <source>
        <dbReference type="ARBA" id="ARBA00022723"/>
    </source>
</evidence>
<dbReference type="FunFam" id="3.40.50.300:FF:002307">
    <property type="entry name" value="Guanine nucleotide-binding protein G(k) subunit alpha"/>
    <property type="match status" value="1"/>
</dbReference>
<dbReference type="GO" id="GO:0001664">
    <property type="term" value="F:G protein-coupled receptor binding"/>
    <property type="evidence" value="ECO:0007669"/>
    <property type="project" value="TreeGrafter"/>
</dbReference>
<dbReference type="GO" id="GO:0005737">
    <property type="term" value="C:cytoplasm"/>
    <property type="evidence" value="ECO:0007669"/>
    <property type="project" value="TreeGrafter"/>
</dbReference>
<evidence type="ECO:0000256" key="2">
    <source>
        <dbReference type="ARBA" id="ARBA00022741"/>
    </source>
</evidence>
<dbReference type="GO" id="GO:0007188">
    <property type="term" value="P:adenylate cyclase-modulating G protein-coupled receptor signaling pathway"/>
    <property type="evidence" value="ECO:0007669"/>
    <property type="project" value="InterPro"/>
</dbReference>
<keyword evidence="3 8" id="KW-0460">Magnesium</keyword>
<keyword evidence="4 7" id="KW-0342">GTP-binding</keyword>
<dbReference type="SUPFAM" id="SSF47895">
    <property type="entry name" value="Transducin (alpha subunit), insertion domain"/>
    <property type="match status" value="1"/>
</dbReference>
<dbReference type="Gene3D" id="1.10.400.10">
    <property type="entry name" value="GI Alpha 1, domain 2-like"/>
    <property type="match status" value="1"/>
</dbReference>
<dbReference type="PRINTS" id="PR00441">
    <property type="entry name" value="GPROTEINAI"/>
</dbReference>
<evidence type="ECO:0000256" key="6">
    <source>
        <dbReference type="ARBA" id="ARBA00023288"/>
    </source>
</evidence>
<feature type="binding site" evidence="7">
    <location>
        <begin position="145"/>
        <end position="146"/>
    </location>
    <ligand>
        <name>GTP</name>
        <dbReference type="ChEBI" id="CHEBI:37565"/>
    </ligand>
</feature>
<dbReference type="PROSITE" id="PS51882">
    <property type="entry name" value="G_ALPHA"/>
    <property type="match status" value="1"/>
</dbReference>
<comment type="caution">
    <text evidence="9">The sequence shown here is derived from an EMBL/GenBank/DDBJ whole genome shotgun (WGS) entry which is preliminary data.</text>
</comment>
<dbReference type="GO" id="GO:0003924">
    <property type="term" value="F:GTPase activity"/>
    <property type="evidence" value="ECO:0007669"/>
    <property type="project" value="InterPro"/>
</dbReference>
<feature type="binding site" evidence="7">
    <location>
        <begin position="45"/>
        <end position="50"/>
    </location>
    <ligand>
        <name>GTP</name>
        <dbReference type="ChEBI" id="CHEBI:37565"/>
    </ligand>
</feature>
<feature type="binding site" evidence="7">
    <location>
        <begin position="264"/>
        <end position="267"/>
    </location>
    <ligand>
        <name>GTP</name>
        <dbReference type="ChEBI" id="CHEBI:37565"/>
    </ligand>
</feature>
<keyword evidence="6" id="KW-0449">Lipoprotein</keyword>
<dbReference type="Gene3D" id="3.40.50.300">
    <property type="entry name" value="P-loop containing nucleotide triphosphate hydrolases"/>
    <property type="match status" value="1"/>
</dbReference>
<dbReference type="InterPro" id="IPR027417">
    <property type="entry name" value="P-loop_NTPase"/>
</dbReference>
<gene>
    <name evidence="9" type="ORF">M0812_24228</name>
</gene>
<dbReference type="SMART" id="SM00275">
    <property type="entry name" value="G_alpha"/>
    <property type="match status" value="1"/>
</dbReference>
<dbReference type="GO" id="GO:0005834">
    <property type="term" value="C:heterotrimeric G-protein complex"/>
    <property type="evidence" value="ECO:0007669"/>
    <property type="project" value="TreeGrafter"/>
</dbReference>
<dbReference type="EMBL" id="JANTQA010000057">
    <property type="protein sequence ID" value="KAJ3428892.1"/>
    <property type="molecule type" value="Genomic_DNA"/>
</dbReference>
<organism evidence="9 10">
    <name type="scientific">Anaeramoeba flamelloides</name>
    <dbReference type="NCBI Taxonomy" id="1746091"/>
    <lineage>
        <taxon>Eukaryota</taxon>
        <taxon>Metamonada</taxon>
        <taxon>Anaeramoebidae</taxon>
        <taxon>Anaeramoeba</taxon>
    </lineage>
</organism>
<accession>A0AAV7YGC2</accession>
<feature type="binding site" evidence="8">
    <location>
        <position position="49"/>
    </location>
    <ligand>
        <name>Mg(2+)</name>
        <dbReference type="ChEBI" id="CHEBI:18420"/>
    </ligand>
</feature>
<dbReference type="GO" id="GO:0046872">
    <property type="term" value="F:metal ion binding"/>
    <property type="evidence" value="ECO:0007669"/>
    <property type="project" value="UniProtKB-KW"/>
</dbReference>
<dbReference type="InterPro" id="IPR001408">
    <property type="entry name" value="Gprotein_alpha_I"/>
</dbReference>
<feature type="binding site" evidence="7">
    <location>
        <begin position="195"/>
        <end position="199"/>
    </location>
    <ligand>
        <name>GTP</name>
        <dbReference type="ChEBI" id="CHEBI:37565"/>
    </ligand>
</feature>
<keyword evidence="1 8" id="KW-0479">Metal-binding</keyword>
<reference evidence="9" key="1">
    <citation type="submission" date="2022-08" db="EMBL/GenBank/DDBJ databases">
        <title>Novel sulphate-reducing endosymbionts in the free-living metamonad Anaeramoeba.</title>
        <authorList>
            <person name="Jerlstrom-Hultqvist J."/>
            <person name="Cepicka I."/>
            <person name="Gallot-Lavallee L."/>
            <person name="Salas-Leiva D."/>
            <person name="Curtis B.A."/>
            <person name="Zahonova K."/>
            <person name="Pipaliya S."/>
            <person name="Dacks J."/>
            <person name="Roger A.J."/>
        </authorList>
    </citation>
    <scope>NUCLEOTIDE SEQUENCE</scope>
    <source>
        <strain evidence="9">Busselton2</strain>
    </source>
</reference>
<protein>
    <submittedName>
        <fullName evidence="9">Guanine nucleotide-binding protein g(O) subunit alpha</fullName>
    </submittedName>
</protein>